<protein>
    <recommendedName>
        <fullName evidence="2">Gag1-like clamp domain-containing protein</fullName>
    </recommendedName>
</protein>
<feature type="region of interest" description="Disordered" evidence="1">
    <location>
        <begin position="33"/>
        <end position="86"/>
    </location>
</feature>
<gene>
    <name evidence="3" type="ORF">R1sor_010365</name>
</gene>
<name>A0ABD3I3X1_9MARC</name>
<dbReference type="AlphaFoldDB" id="A0ABD3I3X1"/>
<sequence length="184" mass="20553">MFVLSSFGGACASFISGSIACMGGCVGGCIKPPSVNTSEKHSKKQKLLKRGGRGQATHAPKKDWWTSSSNEMESNSSNPRNLPRNASTVNALNHQEQQQGSRASTNNSNTTFVNHALILWNERRREWVGNRPRHRTVQPREPVISWSTTYEDLLATSRPFPQPVPLPEMVDFLVDVWEQEGLYE</sequence>
<proteinExistence type="predicted"/>
<evidence type="ECO:0000313" key="4">
    <source>
        <dbReference type="Proteomes" id="UP001633002"/>
    </source>
</evidence>
<accession>A0ABD3I3X1</accession>
<organism evidence="3 4">
    <name type="scientific">Riccia sorocarpa</name>
    <dbReference type="NCBI Taxonomy" id="122646"/>
    <lineage>
        <taxon>Eukaryota</taxon>
        <taxon>Viridiplantae</taxon>
        <taxon>Streptophyta</taxon>
        <taxon>Embryophyta</taxon>
        <taxon>Marchantiophyta</taxon>
        <taxon>Marchantiopsida</taxon>
        <taxon>Marchantiidae</taxon>
        <taxon>Marchantiales</taxon>
        <taxon>Ricciaceae</taxon>
        <taxon>Riccia</taxon>
    </lineage>
</organism>
<evidence type="ECO:0000256" key="1">
    <source>
        <dbReference type="SAM" id="MobiDB-lite"/>
    </source>
</evidence>
<dbReference type="Pfam" id="PF13259">
    <property type="entry name" value="clamp_Gag1-like"/>
    <property type="match status" value="1"/>
</dbReference>
<reference evidence="3 4" key="1">
    <citation type="submission" date="2024-09" db="EMBL/GenBank/DDBJ databases">
        <title>Chromosome-scale assembly of Riccia sorocarpa.</title>
        <authorList>
            <person name="Paukszto L."/>
        </authorList>
    </citation>
    <scope>NUCLEOTIDE SEQUENCE [LARGE SCALE GENOMIC DNA]</scope>
    <source>
        <strain evidence="3">LP-2024</strain>
        <tissue evidence="3">Aerial parts of the thallus</tissue>
    </source>
</reference>
<feature type="compositionally biased region" description="Basic residues" evidence="1">
    <location>
        <begin position="41"/>
        <end position="52"/>
    </location>
</feature>
<feature type="domain" description="Gag1-like clamp" evidence="2">
    <location>
        <begin position="83"/>
        <end position="184"/>
    </location>
</feature>
<dbReference type="PANTHER" id="PTHR33373">
    <property type="entry name" value="OS07G0479600 PROTEIN"/>
    <property type="match status" value="1"/>
</dbReference>
<dbReference type="EMBL" id="JBJQOH010000002">
    <property type="protein sequence ID" value="KAL3696289.1"/>
    <property type="molecule type" value="Genomic_DNA"/>
</dbReference>
<comment type="caution">
    <text evidence="3">The sequence shown here is derived from an EMBL/GenBank/DDBJ whole genome shotgun (WGS) entry which is preliminary data.</text>
</comment>
<evidence type="ECO:0000313" key="3">
    <source>
        <dbReference type="EMBL" id="KAL3696289.1"/>
    </source>
</evidence>
<dbReference type="PANTHER" id="PTHR33373:SF34">
    <property type="entry name" value="DUF4050 DOMAIN-CONTAINING PROTEIN"/>
    <property type="match status" value="1"/>
</dbReference>
<keyword evidence="4" id="KW-1185">Reference proteome</keyword>
<evidence type="ECO:0000259" key="2">
    <source>
        <dbReference type="Pfam" id="PF13259"/>
    </source>
</evidence>
<dbReference type="InterPro" id="IPR025124">
    <property type="entry name" value="Gag1-like_clamp"/>
</dbReference>
<dbReference type="Proteomes" id="UP001633002">
    <property type="component" value="Unassembled WGS sequence"/>
</dbReference>
<feature type="compositionally biased region" description="Low complexity" evidence="1">
    <location>
        <begin position="67"/>
        <end position="86"/>
    </location>
</feature>